<dbReference type="AlphaFoldDB" id="C7CF03"/>
<feature type="domain" description="Transposase IS4-like" evidence="1">
    <location>
        <begin position="43"/>
        <end position="104"/>
    </location>
</feature>
<name>C7CF03_METED</name>
<protein>
    <recommendedName>
        <fullName evidence="1">Transposase IS4-like domain-containing protein</fullName>
    </recommendedName>
</protein>
<reference evidence="3" key="1">
    <citation type="journal article" date="2009" name="PLoS ONE">
        <title>Methylobacterium genome sequences: a reference blueprint to investigate microbial metabolism of C1 compounds from natural and industrial sources.</title>
        <authorList>
            <person name="Vuilleumier S."/>
            <person name="Chistoserdova L."/>
            <person name="Lee M.-C."/>
            <person name="Bringel F."/>
            <person name="Lajus A."/>
            <person name="Zhou Y."/>
            <person name="Gourion B."/>
            <person name="Barbe V."/>
            <person name="Chang J."/>
            <person name="Cruveiller S."/>
            <person name="Dossat C."/>
            <person name="Gillett W."/>
            <person name="Gruffaz C."/>
            <person name="Haugen E."/>
            <person name="Hourcade E."/>
            <person name="Levy R."/>
            <person name="Mangenot S."/>
            <person name="Muller E."/>
            <person name="Nadalig T."/>
            <person name="Pagni M."/>
            <person name="Penny C."/>
            <person name="Peyraud R."/>
            <person name="Robinson D.G."/>
            <person name="Roche D."/>
            <person name="Rouy Z."/>
            <person name="Saenampechek C."/>
            <person name="Salvignol G."/>
            <person name="Vallenet D."/>
            <person name="Wu Z."/>
            <person name="Marx C.J."/>
            <person name="Vorholt J.A."/>
            <person name="Olson M.V."/>
            <person name="Kaul R."/>
            <person name="Weissenbach J."/>
            <person name="Medigue C."/>
            <person name="Lidstrom M.E."/>
        </authorList>
    </citation>
    <scope>NUCLEOTIDE SEQUENCE [LARGE SCALE GENOMIC DNA]</scope>
    <source>
        <strain evidence="3">DSM 6343 / CIP 106787 / DM4</strain>
    </source>
</reference>
<gene>
    <name evidence="2" type="ORF">METD_I1284</name>
</gene>
<accession>C7CF03</accession>
<proteinExistence type="predicted"/>
<dbReference type="Pfam" id="PF01609">
    <property type="entry name" value="DDE_Tnp_1"/>
    <property type="match status" value="1"/>
</dbReference>
<dbReference type="Proteomes" id="UP000008070">
    <property type="component" value="Chromosome"/>
</dbReference>
<dbReference type="KEGG" id="mdi:METDI1284"/>
<dbReference type="EMBL" id="FP103042">
    <property type="protein sequence ID" value="CAX22895.1"/>
    <property type="molecule type" value="Genomic_DNA"/>
</dbReference>
<evidence type="ECO:0000313" key="3">
    <source>
        <dbReference type="Proteomes" id="UP000008070"/>
    </source>
</evidence>
<dbReference type="GO" id="GO:0003677">
    <property type="term" value="F:DNA binding"/>
    <property type="evidence" value="ECO:0007669"/>
    <property type="project" value="InterPro"/>
</dbReference>
<sequence length="114" mass="13804">MSFWRRLCDWQAVGVWAALHRALLERLEGAGQLDWHRAALDCRRERRIMPRIARRGIERSQRLGRHRWVVERPLAWLVRFRRLAIRYERRADIHLAFTTLACALITLNQCRRFC</sequence>
<dbReference type="PANTHER" id="PTHR30007:SF1">
    <property type="entry name" value="BLR1914 PROTEIN"/>
    <property type="match status" value="1"/>
</dbReference>
<dbReference type="HOGENOM" id="CLU_2118161_0_0_5"/>
<evidence type="ECO:0000259" key="1">
    <source>
        <dbReference type="Pfam" id="PF01609"/>
    </source>
</evidence>
<dbReference type="PANTHER" id="PTHR30007">
    <property type="entry name" value="PHP DOMAIN PROTEIN"/>
    <property type="match status" value="1"/>
</dbReference>
<organism evidence="2 3">
    <name type="scientific">Methylorubrum extorquens (strain DSM 6343 / CIP 106787 / DM4)</name>
    <name type="common">Methylobacterium extorquens</name>
    <dbReference type="NCBI Taxonomy" id="661410"/>
    <lineage>
        <taxon>Bacteria</taxon>
        <taxon>Pseudomonadati</taxon>
        <taxon>Pseudomonadota</taxon>
        <taxon>Alphaproteobacteria</taxon>
        <taxon>Hyphomicrobiales</taxon>
        <taxon>Methylobacteriaceae</taxon>
        <taxon>Methylorubrum</taxon>
    </lineage>
</organism>
<evidence type="ECO:0000313" key="2">
    <source>
        <dbReference type="EMBL" id="CAX22895.1"/>
    </source>
</evidence>
<dbReference type="GO" id="GO:0006313">
    <property type="term" value="P:DNA transposition"/>
    <property type="evidence" value="ECO:0007669"/>
    <property type="project" value="InterPro"/>
</dbReference>
<dbReference type="InterPro" id="IPR002559">
    <property type="entry name" value="Transposase_11"/>
</dbReference>
<dbReference type="GO" id="GO:0004803">
    <property type="term" value="F:transposase activity"/>
    <property type="evidence" value="ECO:0007669"/>
    <property type="project" value="InterPro"/>
</dbReference>